<dbReference type="InterPro" id="IPR044819">
    <property type="entry name" value="OBL-like"/>
</dbReference>
<comment type="caution">
    <text evidence="1">The sequence shown here is derived from an EMBL/GenBank/DDBJ whole genome shotgun (WGS) entry which is preliminary data.</text>
</comment>
<dbReference type="PANTHER" id="PTHR46086:SF3">
    <property type="entry name" value="TRIACYLGLYCEROL LIPASE OBL1"/>
    <property type="match status" value="1"/>
</dbReference>
<organism evidence="1 2">
    <name type="scientific">Riccia sorocarpa</name>
    <dbReference type="NCBI Taxonomy" id="122646"/>
    <lineage>
        <taxon>Eukaryota</taxon>
        <taxon>Viridiplantae</taxon>
        <taxon>Streptophyta</taxon>
        <taxon>Embryophyta</taxon>
        <taxon>Marchantiophyta</taxon>
        <taxon>Marchantiopsida</taxon>
        <taxon>Marchantiidae</taxon>
        <taxon>Marchantiales</taxon>
        <taxon>Ricciaceae</taxon>
        <taxon>Riccia</taxon>
    </lineage>
</organism>
<evidence type="ECO:0008006" key="3">
    <source>
        <dbReference type="Google" id="ProtNLM"/>
    </source>
</evidence>
<sequence>MLTESFTLKDVPNRSYFTWKLSTLLEQRVGAMYDLILSVFSGWIYGPDFREGWIALSMRCAGLIAPGMGGHLLTNYVNAVRLGPTVLENKLNEHSSFGLFNWFFSFLGARRQKYSTTKIYHGA</sequence>
<dbReference type="AlphaFoldDB" id="A0ABD3GSL2"/>
<evidence type="ECO:0000313" key="2">
    <source>
        <dbReference type="Proteomes" id="UP001633002"/>
    </source>
</evidence>
<evidence type="ECO:0000313" key="1">
    <source>
        <dbReference type="EMBL" id="KAL3681666.1"/>
    </source>
</evidence>
<dbReference type="PANTHER" id="PTHR46086">
    <property type="entry name" value="ALPHA/BETA-HYDROLASES SUPERFAMILY PROTEIN"/>
    <property type="match status" value="1"/>
</dbReference>
<name>A0ABD3GSL2_9MARC</name>
<protein>
    <recommendedName>
        <fullName evidence="3">NADH-plastoquinone oxidoreductase subunit 5</fullName>
    </recommendedName>
</protein>
<reference evidence="1 2" key="1">
    <citation type="submission" date="2024-09" db="EMBL/GenBank/DDBJ databases">
        <title>Chromosome-scale assembly of Riccia sorocarpa.</title>
        <authorList>
            <person name="Paukszto L."/>
        </authorList>
    </citation>
    <scope>NUCLEOTIDE SEQUENCE [LARGE SCALE GENOMIC DNA]</scope>
    <source>
        <strain evidence="1">LP-2024</strain>
        <tissue evidence="1">Aerial parts of the thallus</tissue>
    </source>
</reference>
<accession>A0ABD3GSL2</accession>
<keyword evidence="2" id="KW-1185">Reference proteome</keyword>
<proteinExistence type="predicted"/>
<dbReference type="EMBL" id="JBJQOH010000007">
    <property type="protein sequence ID" value="KAL3681666.1"/>
    <property type="molecule type" value="Genomic_DNA"/>
</dbReference>
<dbReference type="Proteomes" id="UP001633002">
    <property type="component" value="Unassembled WGS sequence"/>
</dbReference>
<gene>
    <name evidence="1" type="ORF">R1sor_024622</name>
</gene>